<evidence type="ECO:0000256" key="1">
    <source>
        <dbReference type="ARBA" id="ARBA00004141"/>
    </source>
</evidence>
<dbReference type="PANTHER" id="PTHR30576:SF21">
    <property type="entry name" value="UDP-GLUCOSE:UNDECAPRENYL-PHOSPHATE GLUCOSE-1-PHOSPHATE TRANSFERASE"/>
    <property type="match status" value="1"/>
</dbReference>
<dbReference type="AlphaFoldDB" id="S5TXV9"/>
<dbReference type="InterPro" id="IPR003362">
    <property type="entry name" value="Bact_transf"/>
</dbReference>
<evidence type="ECO:0000256" key="3">
    <source>
        <dbReference type="ARBA" id="ARBA00022679"/>
    </source>
</evidence>
<dbReference type="InterPro" id="IPR036291">
    <property type="entry name" value="NAD(P)-bd_dom_sf"/>
</dbReference>
<keyword evidence="10" id="KW-1185">Reference proteome</keyword>
<sequence>MKRQGKIRQYDTKINAIARLIDNAIILLTFLSIADLMAIDWGRLYLPAILISIVLFDFFAESQEVYRSWRGAKIREEIGAIIFSWFITVSILVLSDLLVFRSNTYNTTYMILSVLIVPIQLLAWHAAVRIILGYFRSRGHNSRNVAIVGATPLGNQLKMAFHEMHWSGLNFSGYYDDRTSTCNKRRLKSEEAVVVGGINQLIADCKCGKIDAVYITLSMSAERRIKKITDLLANTTASVYFVPDLFTFNLLHSRWVDYQGITAVSIYDTPFAGLDRTIKRIEDVVLSIIILCIVSLPMILIAVLLKLTSPGPVLFKQTRYGADGQKIKVLKFRSMTVRDDGLVIKQATKDDTRTTAFGAFLRRTSLDELPQFFNVLRGSMSIVGPRPHAVAHNEEYREKIPGYMLRHKVKPGITGLAQVKGFRGETDTLDKMESRLYYDLKYIQKWSIFLDLKIIFLTFFKGFINKNAY</sequence>
<accession>S5TXV9</accession>
<dbReference type="NCBIfam" id="TIGR03025">
    <property type="entry name" value="EPS_sugtrans"/>
    <property type="match status" value="1"/>
</dbReference>
<protein>
    <submittedName>
        <fullName evidence="9">Sugar transferase involved in lipopolysaccharide synthesis</fullName>
    </submittedName>
</protein>
<evidence type="ECO:0000256" key="2">
    <source>
        <dbReference type="ARBA" id="ARBA00006464"/>
    </source>
</evidence>
<dbReference type="Pfam" id="PF02397">
    <property type="entry name" value="Bac_transf"/>
    <property type="match status" value="1"/>
</dbReference>
<dbReference type="RefSeq" id="WP_020932638.1">
    <property type="nucleotide sequence ID" value="NC_021917.1"/>
</dbReference>
<feature type="transmembrane region" description="Helical" evidence="7">
    <location>
        <begin position="20"/>
        <end position="38"/>
    </location>
</feature>
<dbReference type="eggNOG" id="COG2148">
    <property type="taxonomic scope" value="Bacteria"/>
</dbReference>
<dbReference type="NCBIfam" id="TIGR03023">
    <property type="entry name" value="WcaJ_sugtrans"/>
    <property type="match status" value="1"/>
</dbReference>
<dbReference type="KEGG" id="cza:CYCME_1480"/>
<evidence type="ECO:0000256" key="5">
    <source>
        <dbReference type="ARBA" id="ARBA00022989"/>
    </source>
</evidence>
<organism evidence="9 10">
    <name type="scientific">Cycloclasticus zancles 78-ME</name>
    <dbReference type="NCBI Taxonomy" id="1198232"/>
    <lineage>
        <taxon>Bacteria</taxon>
        <taxon>Pseudomonadati</taxon>
        <taxon>Pseudomonadota</taxon>
        <taxon>Gammaproteobacteria</taxon>
        <taxon>Thiotrichales</taxon>
        <taxon>Piscirickettsiaceae</taxon>
        <taxon>Cycloclasticus</taxon>
    </lineage>
</organism>
<dbReference type="InterPro" id="IPR017475">
    <property type="entry name" value="EPS_sugar_tfrase"/>
</dbReference>
<keyword evidence="4 7" id="KW-0812">Transmembrane</keyword>
<name>S5TXV9_9GAMM</name>
<evidence type="ECO:0000256" key="6">
    <source>
        <dbReference type="ARBA" id="ARBA00023136"/>
    </source>
</evidence>
<feature type="transmembrane region" description="Helical" evidence="7">
    <location>
        <begin position="284"/>
        <end position="305"/>
    </location>
</feature>
<dbReference type="InterPro" id="IPR017473">
    <property type="entry name" value="Undecaprenyl-P_gluc_Ptfrase"/>
</dbReference>
<evidence type="ECO:0000256" key="7">
    <source>
        <dbReference type="SAM" id="Phobius"/>
    </source>
</evidence>
<dbReference type="Pfam" id="PF13727">
    <property type="entry name" value="CoA_binding_3"/>
    <property type="match status" value="1"/>
</dbReference>
<comment type="similarity">
    <text evidence="2">Belongs to the bacterial sugar transferase family.</text>
</comment>
<reference evidence="9 10" key="1">
    <citation type="submission" date="2013-05" db="EMBL/GenBank/DDBJ databases">
        <title>Between feast and famine: a lifestyle of most important marine PAH-degrading bacterium Cycloclasticus sp. 7ME.</title>
        <authorList>
            <person name="Yakimov M.M."/>
            <person name="Messina E."/>
            <person name="Genovese M."/>
            <person name="Denaro R."/>
            <person name="Crisafi F."/>
            <person name="Russo D."/>
            <person name="Cappello S."/>
            <person name="Santisi S."/>
            <person name="Smedile F."/>
            <person name="Golyshina O.V."/>
            <person name="Tran H."/>
            <person name="Pieper D.H."/>
            <person name="Golyshin P.N."/>
            <person name="Giuliano L."/>
        </authorList>
    </citation>
    <scope>NUCLEOTIDE SEQUENCE [LARGE SCALE GENOMIC DNA]</scope>
    <source>
        <strain evidence="9 10">78-ME</strain>
    </source>
</reference>
<evidence type="ECO:0000256" key="4">
    <source>
        <dbReference type="ARBA" id="ARBA00022692"/>
    </source>
</evidence>
<feature type="domain" description="Bacterial sugar transferase" evidence="8">
    <location>
        <begin position="279"/>
        <end position="461"/>
    </location>
</feature>
<dbReference type="PATRIC" id="fig|1198232.3.peg.1466"/>
<feature type="transmembrane region" description="Helical" evidence="7">
    <location>
        <begin position="80"/>
        <end position="99"/>
    </location>
</feature>
<evidence type="ECO:0000313" key="10">
    <source>
        <dbReference type="Proteomes" id="UP000015380"/>
    </source>
</evidence>
<feature type="transmembrane region" description="Helical" evidence="7">
    <location>
        <begin position="111"/>
        <end position="135"/>
    </location>
</feature>
<comment type="subcellular location">
    <subcellularLocation>
        <location evidence="1">Membrane</location>
        <topology evidence="1">Multi-pass membrane protein</topology>
    </subcellularLocation>
</comment>
<reference evidence="10" key="2">
    <citation type="journal article" date="2016" name="Environ. Microbiol. Rep.">
        <title>Analysis of defence systems and a conjugative IncP-1 plasmid in the marine polyaromatic hydrocarbons-degrading bacterium Cycloclasticus sp. 78-ME.</title>
        <authorList>
            <person name="Yakimov M.M."/>
            <person name="Crisafi F."/>
            <person name="Messina E."/>
            <person name="Smedile F."/>
            <person name="Lopatina A."/>
            <person name="Denaro R."/>
            <person name="Pieper D.H."/>
            <person name="Golyshin P.N."/>
            <person name="Giuliano L."/>
        </authorList>
    </citation>
    <scope>NUCLEOTIDE SEQUENCE [LARGE SCALE GENOMIC DNA]</scope>
    <source>
        <strain evidence="10">78-ME</strain>
    </source>
</reference>
<keyword evidence="6 7" id="KW-0472">Membrane</keyword>
<evidence type="ECO:0000259" key="8">
    <source>
        <dbReference type="Pfam" id="PF02397"/>
    </source>
</evidence>
<dbReference type="Gene3D" id="3.40.50.720">
    <property type="entry name" value="NAD(P)-binding Rossmann-like Domain"/>
    <property type="match status" value="1"/>
</dbReference>
<feature type="transmembrane region" description="Helical" evidence="7">
    <location>
        <begin position="44"/>
        <end position="60"/>
    </location>
</feature>
<proteinExistence type="inferred from homology"/>
<keyword evidence="5 7" id="KW-1133">Transmembrane helix</keyword>
<keyword evidence="3 9" id="KW-0808">Transferase</keyword>
<dbReference type="GO" id="GO:0089702">
    <property type="term" value="F:undecaprenyl-phosphate glucose phosphotransferase activity"/>
    <property type="evidence" value="ECO:0007669"/>
    <property type="project" value="TreeGrafter"/>
</dbReference>
<dbReference type="HOGENOM" id="CLU_024920_0_1_6"/>
<dbReference type="SUPFAM" id="SSF51735">
    <property type="entry name" value="NAD(P)-binding Rossmann-fold domains"/>
    <property type="match status" value="1"/>
</dbReference>
<dbReference type="GO" id="GO:0009242">
    <property type="term" value="P:colanic acid biosynthetic process"/>
    <property type="evidence" value="ECO:0007669"/>
    <property type="project" value="TreeGrafter"/>
</dbReference>
<evidence type="ECO:0000313" key="9">
    <source>
        <dbReference type="EMBL" id="AGS39808.1"/>
    </source>
</evidence>
<dbReference type="Proteomes" id="UP000015380">
    <property type="component" value="Chromosome"/>
</dbReference>
<dbReference type="EMBL" id="CP005996">
    <property type="protein sequence ID" value="AGS39808.1"/>
    <property type="molecule type" value="Genomic_DNA"/>
</dbReference>
<gene>
    <name evidence="9" type="ORF">CYCME_1480</name>
</gene>
<dbReference type="GO" id="GO:0016020">
    <property type="term" value="C:membrane"/>
    <property type="evidence" value="ECO:0007669"/>
    <property type="project" value="UniProtKB-SubCell"/>
</dbReference>
<dbReference type="PANTHER" id="PTHR30576">
    <property type="entry name" value="COLANIC BIOSYNTHESIS UDP-GLUCOSE LIPID CARRIER TRANSFERASE"/>
    <property type="match status" value="1"/>
</dbReference>